<protein>
    <submittedName>
        <fullName evidence="3">Protein E23B</fullName>
    </submittedName>
</protein>
<keyword evidence="2" id="KW-0472">Membrane</keyword>
<feature type="transmembrane region" description="Helical" evidence="2">
    <location>
        <begin position="45"/>
        <end position="64"/>
    </location>
</feature>
<feature type="region of interest" description="Disordered" evidence="1">
    <location>
        <begin position="75"/>
        <end position="110"/>
    </location>
</feature>
<keyword evidence="2" id="KW-1133">Transmembrane helix</keyword>
<feature type="compositionally biased region" description="Basic and acidic residues" evidence="1">
    <location>
        <begin position="75"/>
        <end position="88"/>
    </location>
</feature>
<keyword evidence="2" id="KW-0812">Transmembrane</keyword>
<reference evidence="3" key="1">
    <citation type="journal article" date="2014" name="J. Virol.">
        <title>Comparative genome analysis of four elephant endotheliotropic herpesviruses, EEHV3, EEHV4, EEHV5, and EEHV6, from cases of hemorrhagic disease or viremia.</title>
        <authorList>
            <person name="Zong JC"/>
            <person name="Latimer EM"/>
            <person name="Long SY"/>
            <person name="Richman LK"/>
            <person name="Heaggans SY"/>
            <person name="Hayward GS."/>
        </authorList>
    </citation>
    <scope>NUCLEOTIDE SEQUENCE</scope>
    <source>
        <strain evidence="3">North American NAP22</strain>
    </source>
</reference>
<organism evidence="3">
    <name type="scientific">Elephant endotheliotropic herpesvirus 4</name>
    <dbReference type="NCBI Taxonomy" id="548914"/>
    <lineage>
        <taxon>Viruses</taxon>
        <taxon>Duplodnaviria</taxon>
        <taxon>Heunggongvirae</taxon>
        <taxon>Peploviricota</taxon>
        <taxon>Herviviricetes</taxon>
        <taxon>Herpesvirales</taxon>
        <taxon>Orthoherpesviridae</taxon>
        <taxon>Betaherpesvirinae</taxon>
        <taxon>Proboscivirus</taxon>
    </lineage>
</organism>
<dbReference type="EMBL" id="KT832486">
    <property type="protein sequence ID" value="ALN42250.1"/>
    <property type="molecule type" value="Genomic_DNA"/>
</dbReference>
<evidence type="ECO:0000256" key="2">
    <source>
        <dbReference type="SAM" id="Phobius"/>
    </source>
</evidence>
<accession>A0A0S2CBI6</accession>
<name>A0A0S2CBI6_9BETA</name>
<feature type="compositionally biased region" description="Basic and acidic residues" evidence="1">
    <location>
        <begin position="95"/>
        <end position="110"/>
    </location>
</feature>
<proteinExistence type="predicted"/>
<sequence length="110" mass="13091">MDLGRYTRAGWDYIYEHRERLRSRLISYAMLYALSYSAFVTNGLWYVLSFSLLLTVLVVLFVYCRNQLRDPSTRKRLDCYDPPSRRGESTAAPPVEDREERRVEDKRKSD</sequence>
<reference evidence="3" key="2">
    <citation type="submission" date="2015-09" db="EMBL/GenBank/DDBJ databases">
        <title>Complete genome of sequence of elephant endotheliotropic herpesvirus 4 (EEHV4): comparison of the gene coding content and other unusual features fo the GC-rich and AT-rich branch probosciviruses.</title>
        <authorList>
            <person name="Ling P.D."/>
            <person name="Long S.Y."/>
            <person name="Feury A."/>
            <person name="Peng R.-S."/>
            <person name="Heaggans S.Y."/>
            <person name="Qin X."/>
            <person name="Worley K.C."/>
            <person name="Duggan S."/>
            <person name="Hayward G.S."/>
        </authorList>
    </citation>
    <scope>NUCLEOTIDE SEQUENCE</scope>
    <source>
        <strain evidence="3">North American NAP22</strain>
    </source>
</reference>
<evidence type="ECO:0000313" key="3">
    <source>
        <dbReference type="EMBL" id="ALN42250.1"/>
    </source>
</evidence>
<reference evidence="3" key="3">
    <citation type="submission" date="2015-09" db="EMBL/GenBank/DDBJ databases">
        <title>Detection of multiple elephant endotheliotropic herpesviruses.</title>
        <authorList>
            <person name="Long S.Y."/>
            <person name="Heaggans S.Y."/>
            <person name="Hayward G.S."/>
        </authorList>
    </citation>
    <scope>NUCLEOTIDE SEQUENCE</scope>
    <source>
        <strain evidence="3">North American NAP22</strain>
    </source>
</reference>
<feature type="transmembrane region" description="Helical" evidence="2">
    <location>
        <begin position="21"/>
        <end position="39"/>
    </location>
</feature>
<gene>
    <name evidence="3" type="primary">E23B</name>
</gene>
<evidence type="ECO:0000256" key="1">
    <source>
        <dbReference type="SAM" id="MobiDB-lite"/>
    </source>
</evidence>